<dbReference type="Pfam" id="PF13960">
    <property type="entry name" value="DUF4218"/>
    <property type="match status" value="1"/>
</dbReference>
<evidence type="ECO:0000313" key="3">
    <source>
        <dbReference type="EMBL" id="KAK7290598.1"/>
    </source>
</evidence>
<comment type="caution">
    <text evidence="3">The sequence shown here is derived from an EMBL/GenBank/DDBJ whole genome shotgun (WGS) entry which is preliminary data.</text>
</comment>
<evidence type="ECO:0000313" key="4">
    <source>
        <dbReference type="Proteomes" id="UP001372338"/>
    </source>
</evidence>
<dbReference type="Proteomes" id="UP001372338">
    <property type="component" value="Unassembled WGS sequence"/>
</dbReference>
<protein>
    <recommendedName>
        <fullName evidence="2">DUF4218 domain-containing protein</fullName>
    </recommendedName>
</protein>
<evidence type="ECO:0000256" key="1">
    <source>
        <dbReference type="SAM" id="MobiDB-lite"/>
    </source>
</evidence>
<accession>A0AAN9P9L5</accession>
<sequence>MYPVERYLGHLKSLVRNKAQPEGSIAQGYLAEEICQRKRESTIFSNQLVEAQHMVCHGSCSHAPSPVAGSSSHDPPQVSPPQLSPHSPSVDPAFSEPFSQVPSQPTHEEAETEAETSTRRRKGRVSTHYWSVDTIDGEEHVKKMNVKVKDIHNLPPGTRVIVEFDDYFSPIGEAAGLLAGVCGQLATNTTLFPISFDKWPDMPDGYFDSQWNVLKALCERNRLNRQKQTIPHTCGAKSLLRRRHDLKIDTGNTYGRGPMWQITHKYVDGNYVNEEAQEKGDKIDEIIRENPKAFSEISSTDPVGVVMGKEHPGYARGMGM</sequence>
<dbReference type="InterPro" id="IPR004252">
    <property type="entry name" value="Probable_transposase_24"/>
</dbReference>
<dbReference type="AlphaFoldDB" id="A0AAN9P9L5"/>
<dbReference type="Pfam" id="PF03004">
    <property type="entry name" value="Transposase_24"/>
    <property type="match status" value="1"/>
</dbReference>
<name>A0AAN9P9L5_CROPI</name>
<gene>
    <name evidence="3" type="ORF">RIF29_05134</name>
</gene>
<organism evidence="3 4">
    <name type="scientific">Crotalaria pallida</name>
    <name type="common">Smooth rattlebox</name>
    <name type="synonym">Crotalaria striata</name>
    <dbReference type="NCBI Taxonomy" id="3830"/>
    <lineage>
        <taxon>Eukaryota</taxon>
        <taxon>Viridiplantae</taxon>
        <taxon>Streptophyta</taxon>
        <taxon>Embryophyta</taxon>
        <taxon>Tracheophyta</taxon>
        <taxon>Spermatophyta</taxon>
        <taxon>Magnoliopsida</taxon>
        <taxon>eudicotyledons</taxon>
        <taxon>Gunneridae</taxon>
        <taxon>Pentapetalae</taxon>
        <taxon>rosids</taxon>
        <taxon>fabids</taxon>
        <taxon>Fabales</taxon>
        <taxon>Fabaceae</taxon>
        <taxon>Papilionoideae</taxon>
        <taxon>50 kb inversion clade</taxon>
        <taxon>genistoids sensu lato</taxon>
        <taxon>core genistoids</taxon>
        <taxon>Crotalarieae</taxon>
        <taxon>Crotalaria</taxon>
    </lineage>
</organism>
<reference evidence="3 4" key="1">
    <citation type="submission" date="2024-01" db="EMBL/GenBank/DDBJ databases">
        <title>The genomes of 5 underutilized Papilionoideae crops provide insights into root nodulation and disease resistanc.</title>
        <authorList>
            <person name="Yuan L."/>
        </authorList>
    </citation>
    <scope>NUCLEOTIDE SEQUENCE [LARGE SCALE GENOMIC DNA]</scope>
    <source>
        <strain evidence="3">ZHUSHIDOU_FW_LH</strain>
        <tissue evidence="3">Leaf</tissue>
    </source>
</reference>
<feature type="region of interest" description="Disordered" evidence="1">
    <location>
        <begin position="63"/>
        <end position="126"/>
    </location>
</feature>
<evidence type="ECO:0000259" key="2">
    <source>
        <dbReference type="Pfam" id="PF13960"/>
    </source>
</evidence>
<keyword evidence="4" id="KW-1185">Reference proteome</keyword>
<proteinExistence type="predicted"/>
<dbReference type="PANTHER" id="PTHR33144:SF45">
    <property type="entry name" value="TRANSPOSASE TNP1_EN_SPM-LIKE DOMAIN-CONTAINING PROTEIN"/>
    <property type="match status" value="1"/>
</dbReference>
<dbReference type="PANTHER" id="PTHR33144">
    <property type="entry name" value="OS10G0409366 PROTEIN-RELATED"/>
    <property type="match status" value="1"/>
</dbReference>
<feature type="domain" description="DUF4218" evidence="2">
    <location>
        <begin position="1"/>
        <end position="34"/>
    </location>
</feature>
<dbReference type="InterPro" id="IPR025452">
    <property type="entry name" value="DUF4218"/>
</dbReference>
<dbReference type="EMBL" id="JAYWIO010000001">
    <property type="protein sequence ID" value="KAK7290598.1"/>
    <property type="molecule type" value="Genomic_DNA"/>
</dbReference>